<dbReference type="InterPro" id="IPR038454">
    <property type="entry name" value="DnaA_N_sf"/>
</dbReference>
<dbReference type="Gene3D" id="3.30.300.180">
    <property type="match status" value="1"/>
</dbReference>
<dbReference type="RefSeq" id="WP_322777450.1">
    <property type="nucleotide sequence ID" value="NZ_JARJFB010000167.1"/>
</dbReference>
<evidence type="ECO:0000313" key="2">
    <source>
        <dbReference type="EMBL" id="MEA0971542.1"/>
    </source>
</evidence>
<evidence type="ECO:0000313" key="3">
    <source>
        <dbReference type="Proteomes" id="UP001291687"/>
    </source>
</evidence>
<comment type="caution">
    <text evidence="2">The sequence shown here is derived from an EMBL/GenBank/DDBJ whole genome shotgun (WGS) entry which is preliminary data.</text>
</comment>
<evidence type="ECO:0000259" key="1">
    <source>
        <dbReference type="Pfam" id="PF11638"/>
    </source>
</evidence>
<reference evidence="2 3" key="1">
    <citation type="submission" date="2023-03" db="EMBL/GenBank/DDBJ databases">
        <title>Host association and intracellularity evolved multiple times independently in the Rickettsiales.</title>
        <authorList>
            <person name="Castelli M."/>
            <person name="Nardi T."/>
            <person name="Gammuto L."/>
            <person name="Bellinzona G."/>
            <person name="Sabaneyeva E."/>
            <person name="Potekhin A."/>
            <person name="Serra V."/>
            <person name="Petroni G."/>
            <person name="Sassera D."/>
        </authorList>
    </citation>
    <scope>NUCLEOTIDE SEQUENCE [LARGE SCALE GENOMIC DNA]</scope>
    <source>
        <strain evidence="2 3">Sr 2-6</strain>
    </source>
</reference>
<name>A0ABU5NEE5_9RICK</name>
<organism evidence="2 3">
    <name type="scientific">Candidatus Megaera venefica</name>
    <dbReference type="NCBI Taxonomy" id="2055910"/>
    <lineage>
        <taxon>Bacteria</taxon>
        <taxon>Pseudomonadati</taxon>
        <taxon>Pseudomonadota</taxon>
        <taxon>Alphaproteobacteria</taxon>
        <taxon>Rickettsiales</taxon>
        <taxon>Rickettsiaceae</taxon>
        <taxon>Candidatus Megaera</taxon>
    </lineage>
</organism>
<dbReference type="EMBL" id="JARJFB010000167">
    <property type="protein sequence ID" value="MEA0971542.1"/>
    <property type="molecule type" value="Genomic_DNA"/>
</dbReference>
<dbReference type="Pfam" id="PF11638">
    <property type="entry name" value="DnaA_N"/>
    <property type="match status" value="1"/>
</dbReference>
<feature type="domain" description="DnaA N-terminal" evidence="1">
    <location>
        <begin position="458"/>
        <end position="519"/>
    </location>
</feature>
<protein>
    <submittedName>
        <fullName evidence="2">DnaA N-terminal domain</fullName>
    </submittedName>
</protein>
<proteinExistence type="predicted"/>
<dbReference type="Proteomes" id="UP001291687">
    <property type="component" value="Unassembled WGS sequence"/>
</dbReference>
<dbReference type="InterPro" id="IPR024633">
    <property type="entry name" value="DnaA_N_dom"/>
</dbReference>
<gene>
    <name evidence="2" type="ORF">Megvenef_01522</name>
</gene>
<keyword evidence="3" id="KW-1185">Reference proteome</keyword>
<accession>A0ABU5NEE5</accession>
<sequence>MSINTHSVATKQCNGDKKYLLSGNIVPHQWYKRFCDEDGNPDLVSITNLADVLAWYRNGTSDQYGDNSPKFIGNSLCVSYDYFENKFGFRKDRVRRSFVRLEEQSVLKRTVKNIELAQGIRVNRIFITLDPEFFNSCFSDSRLDIRVGRDLSSNDFHVNSPMSPYSSNSTPSLHKCNHHISNKNKIKKDRSMIYASNKAQSESSFLEKNLILEEKNNNALALQNLFDTNNKLSSDNQSSFNQVKNQSICAKPRNLKDFYPLNATDCSQLQSLSGRDFSLNAMNEILSDMSKRLTDRLFNSRKGFLSYMSTALRYEMRDAVKTSNENFKIKANQSSEESRAEEIENYLTEIEYSAQVSPEWHLKKKLACVLEAAKAYNLLKAYISIAIEGDIAKIYLHKAVQLSQRELEQVLSQVKATHEKFENGEYNPIQKIEFIMQNVANKNKSSDKTKQNMQQLPNTLWGRVRSSLIGIYGEAIDTSWFSKLEATEDKKEKEINLKASSEFIKDWIERNYEQAIEQTAGAMGIRIRGFEC</sequence>